<dbReference type="PANTHER" id="PTHR20772">
    <property type="entry name" value="PROTEIN FMP42"/>
    <property type="match status" value="1"/>
</dbReference>
<dbReference type="InterPro" id="IPR036259">
    <property type="entry name" value="MFS_trans_sf"/>
</dbReference>
<keyword evidence="1" id="KW-0812">Transmembrane</keyword>
<dbReference type="EMBL" id="CABFNP030001363">
    <property type="protein sequence ID" value="CAI6101429.1"/>
    <property type="molecule type" value="Genomic_DNA"/>
</dbReference>
<keyword evidence="1" id="KW-0472">Membrane</keyword>
<proteinExistence type="predicted"/>
<feature type="transmembrane region" description="Helical" evidence="1">
    <location>
        <begin position="160"/>
        <end position="178"/>
    </location>
</feature>
<feature type="transmembrane region" description="Helical" evidence="1">
    <location>
        <begin position="125"/>
        <end position="148"/>
    </location>
</feature>
<dbReference type="SUPFAM" id="SSF103473">
    <property type="entry name" value="MFS general substrate transporter"/>
    <property type="match status" value="1"/>
</dbReference>
<reference evidence="2" key="1">
    <citation type="submission" date="2023-01" db="EMBL/GenBank/DDBJ databases">
        <authorList>
            <person name="Piombo E."/>
        </authorList>
    </citation>
    <scope>NUCLEOTIDE SEQUENCE</scope>
</reference>
<feature type="transmembrane region" description="Helical" evidence="1">
    <location>
        <begin position="94"/>
        <end position="113"/>
    </location>
</feature>
<sequence length="453" mass="49520">MAWWLASGILFGFAALKPVLIAKGVFYEVCDDKQTAWKPVDKGDSIPCSAQDMRLNLVFIVGSISTNLVIGSVLFATGSLLIGFSFSLAEFNSYMVGNMFLGLGFTFIFVPSFQLSHAFPKHSSIVVTVITGAFDASMSVLLFYRIAYETSGGTFPPNRFFFGYLAVPALIIPAEFCIMPSHACTRVPDVDILDSNELARVRSARSDRRHRELHQLEEITGDVVEGRNKARVEVGRQEMSGVWGVLHGLSATQQMRTPWFMLILLLTVLQMLRMNYFIATIRSQYNYMLGSATESEAINHFFDAALPIGGVLSTPLIGMVLSKLSVSAVFGILTLCIVIMGVLNCIPALWAAFATVVGFVVFRPLYYSAISDYATKVFGFATFGRIHGALICVSGLVNFAQSGLDALTHGPLRRDPTAINVVMTLVSTLIGIALTVFLVVQSKKIKNEARARA</sequence>
<dbReference type="GO" id="GO:0000329">
    <property type="term" value="C:fungal-type vacuole membrane"/>
    <property type="evidence" value="ECO:0007669"/>
    <property type="project" value="TreeGrafter"/>
</dbReference>
<dbReference type="PANTHER" id="PTHR20772:SF4">
    <property type="entry name" value="HYPOTHETICAL AMINO ACID TRANSPORTER (EUROFUNG)"/>
    <property type="match status" value="1"/>
</dbReference>
<evidence type="ECO:0000313" key="2">
    <source>
        <dbReference type="EMBL" id="CAI6101429.1"/>
    </source>
</evidence>
<feature type="transmembrane region" description="Helical" evidence="1">
    <location>
        <begin position="259"/>
        <end position="278"/>
    </location>
</feature>
<dbReference type="InterPro" id="IPR052599">
    <property type="entry name" value="SLC43A_AATransporter"/>
</dbReference>
<evidence type="ECO:0008006" key="4">
    <source>
        <dbReference type="Google" id="ProtNLM"/>
    </source>
</evidence>
<dbReference type="AlphaFoldDB" id="A0AA35VM99"/>
<name>A0AA35VM99_9HYPO</name>
<comment type="caution">
    <text evidence="2">The sequence shown here is derived from an EMBL/GenBank/DDBJ whole genome shotgun (WGS) entry which is preliminary data.</text>
</comment>
<feature type="transmembrane region" description="Helical" evidence="1">
    <location>
        <begin position="324"/>
        <end position="343"/>
    </location>
</feature>
<accession>A0AA35VM99</accession>
<dbReference type="Gene3D" id="1.20.1250.20">
    <property type="entry name" value="MFS general substrate transporter like domains"/>
    <property type="match status" value="1"/>
</dbReference>
<protein>
    <recommendedName>
        <fullName evidence="4">Protein FMP42</fullName>
    </recommendedName>
</protein>
<evidence type="ECO:0000313" key="3">
    <source>
        <dbReference type="Proteomes" id="UP001160390"/>
    </source>
</evidence>
<feature type="transmembrane region" description="Helical" evidence="1">
    <location>
        <begin position="417"/>
        <end position="440"/>
    </location>
</feature>
<feature type="transmembrane region" description="Helical" evidence="1">
    <location>
        <begin position="57"/>
        <end position="82"/>
    </location>
</feature>
<evidence type="ECO:0000256" key="1">
    <source>
        <dbReference type="SAM" id="Phobius"/>
    </source>
</evidence>
<keyword evidence="1" id="KW-1133">Transmembrane helix</keyword>
<gene>
    <name evidence="2" type="ORF">CCHLO57077_00018892</name>
</gene>
<organism evidence="2 3">
    <name type="scientific">Clonostachys chloroleuca</name>
    <dbReference type="NCBI Taxonomy" id="1926264"/>
    <lineage>
        <taxon>Eukaryota</taxon>
        <taxon>Fungi</taxon>
        <taxon>Dikarya</taxon>
        <taxon>Ascomycota</taxon>
        <taxon>Pezizomycotina</taxon>
        <taxon>Sordariomycetes</taxon>
        <taxon>Hypocreomycetidae</taxon>
        <taxon>Hypocreales</taxon>
        <taxon>Bionectriaceae</taxon>
        <taxon>Clonostachys</taxon>
    </lineage>
</organism>
<keyword evidence="3" id="KW-1185">Reference proteome</keyword>
<feature type="transmembrane region" description="Helical" evidence="1">
    <location>
        <begin position="349"/>
        <end position="366"/>
    </location>
</feature>
<feature type="transmembrane region" description="Helical" evidence="1">
    <location>
        <begin position="378"/>
        <end position="397"/>
    </location>
</feature>
<dbReference type="Proteomes" id="UP001160390">
    <property type="component" value="Unassembled WGS sequence"/>
</dbReference>